<dbReference type="UniPathway" id="UPA00148">
    <property type="reaction ID" value="UER00238"/>
</dbReference>
<comment type="catalytic activity">
    <reaction evidence="18 19">
        <text>alpha-ribazole 5'-phosphate + adenosylcob(III)inamide-GDP = adenosylcob(III)alamin 5'-phosphate + GMP + H(+)</text>
        <dbReference type="Rhea" id="RHEA:23560"/>
        <dbReference type="ChEBI" id="CHEBI:15378"/>
        <dbReference type="ChEBI" id="CHEBI:57918"/>
        <dbReference type="ChEBI" id="CHEBI:58115"/>
        <dbReference type="ChEBI" id="CHEBI:60487"/>
        <dbReference type="ChEBI" id="CHEBI:60493"/>
        <dbReference type="EC" id="2.7.8.26"/>
    </reaction>
</comment>
<keyword evidence="13 19" id="KW-0472">Membrane</keyword>
<keyword evidence="9 19" id="KW-0808">Transferase</keyword>
<feature type="transmembrane region" description="Helical" evidence="19">
    <location>
        <begin position="174"/>
        <end position="207"/>
    </location>
</feature>
<evidence type="ECO:0000256" key="11">
    <source>
        <dbReference type="ARBA" id="ARBA00022842"/>
    </source>
</evidence>
<keyword evidence="8 19" id="KW-0169">Cobalamin biosynthesis</keyword>
<keyword evidence="12 19" id="KW-1133">Transmembrane helix</keyword>
<evidence type="ECO:0000313" key="21">
    <source>
        <dbReference type="Proteomes" id="UP000193355"/>
    </source>
</evidence>
<dbReference type="InterPro" id="IPR003805">
    <property type="entry name" value="CobS"/>
</dbReference>
<dbReference type="NCBIfam" id="TIGR00317">
    <property type="entry name" value="cobS"/>
    <property type="match status" value="1"/>
</dbReference>
<evidence type="ECO:0000256" key="3">
    <source>
        <dbReference type="ARBA" id="ARBA00004663"/>
    </source>
</evidence>
<evidence type="ECO:0000256" key="14">
    <source>
        <dbReference type="ARBA" id="ARBA00025228"/>
    </source>
</evidence>
<dbReference type="PANTHER" id="PTHR34148">
    <property type="entry name" value="ADENOSYLCOBINAMIDE-GDP RIBAZOLETRANSFERASE"/>
    <property type="match status" value="1"/>
</dbReference>
<dbReference type="AlphaFoldDB" id="A0A1X7JLE7"/>
<dbReference type="EC" id="2.7.8.26" evidence="5 19"/>
<dbReference type="HAMAP" id="MF_00719">
    <property type="entry name" value="CobS"/>
    <property type="match status" value="1"/>
</dbReference>
<evidence type="ECO:0000256" key="13">
    <source>
        <dbReference type="ARBA" id="ARBA00023136"/>
    </source>
</evidence>
<keyword evidence="11 19" id="KW-0460">Magnesium</keyword>
<evidence type="ECO:0000256" key="17">
    <source>
        <dbReference type="ARBA" id="ARBA00048623"/>
    </source>
</evidence>
<name>A0A1X7JLE7_9BACT</name>
<dbReference type="OrthoDB" id="9794626at2"/>
<accession>A0A1X7JLE7</accession>
<dbReference type="STRING" id="561720.SAMN06275492_11360"/>
<evidence type="ECO:0000256" key="15">
    <source>
        <dbReference type="ARBA" id="ARBA00032605"/>
    </source>
</evidence>
<organism evidence="20 21">
    <name type="scientific">Dethiosulfovibrio salsuginis</name>
    <dbReference type="NCBI Taxonomy" id="561720"/>
    <lineage>
        <taxon>Bacteria</taxon>
        <taxon>Thermotogati</taxon>
        <taxon>Synergistota</taxon>
        <taxon>Synergistia</taxon>
        <taxon>Synergistales</taxon>
        <taxon>Dethiosulfovibrionaceae</taxon>
        <taxon>Dethiosulfovibrio</taxon>
    </lineage>
</organism>
<dbReference type="GO" id="GO:0051073">
    <property type="term" value="F:adenosylcobinamide-GDP ribazoletransferase activity"/>
    <property type="evidence" value="ECO:0007669"/>
    <property type="project" value="UniProtKB-UniRule"/>
</dbReference>
<dbReference type="RefSeq" id="WP_085544531.1">
    <property type="nucleotide sequence ID" value="NZ_FXBB01000013.1"/>
</dbReference>
<evidence type="ECO:0000256" key="8">
    <source>
        <dbReference type="ARBA" id="ARBA00022573"/>
    </source>
</evidence>
<keyword evidence="7 19" id="KW-1003">Cell membrane</keyword>
<dbReference type="GO" id="GO:0009236">
    <property type="term" value="P:cobalamin biosynthetic process"/>
    <property type="evidence" value="ECO:0007669"/>
    <property type="project" value="UniProtKB-UniRule"/>
</dbReference>
<dbReference type="EMBL" id="FXBB01000013">
    <property type="protein sequence ID" value="SMG29032.1"/>
    <property type="molecule type" value="Genomic_DNA"/>
</dbReference>
<dbReference type="GO" id="GO:0008818">
    <property type="term" value="F:cobalamin 5'-phosphate synthase activity"/>
    <property type="evidence" value="ECO:0007669"/>
    <property type="project" value="UniProtKB-UniRule"/>
</dbReference>
<dbReference type="GO" id="GO:0005886">
    <property type="term" value="C:plasma membrane"/>
    <property type="evidence" value="ECO:0007669"/>
    <property type="project" value="UniProtKB-SubCell"/>
</dbReference>
<evidence type="ECO:0000256" key="18">
    <source>
        <dbReference type="ARBA" id="ARBA00049504"/>
    </source>
</evidence>
<feature type="transmembrane region" description="Helical" evidence="19">
    <location>
        <begin position="131"/>
        <end position="153"/>
    </location>
</feature>
<gene>
    <name evidence="19" type="primary">cobS</name>
    <name evidence="20" type="ORF">SAMN06275492_11360</name>
</gene>
<evidence type="ECO:0000313" key="20">
    <source>
        <dbReference type="EMBL" id="SMG29032.1"/>
    </source>
</evidence>
<evidence type="ECO:0000256" key="6">
    <source>
        <dbReference type="ARBA" id="ARBA00015850"/>
    </source>
</evidence>
<dbReference type="Pfam" id="PF02654">
    <property type="entry name" value="CobS"/>
    <property type="match status" value="1"/>
</dbReference>
<evidence type="ECO:0000256" key="12">
    <source>
        <dbReference type="ARBA" id="ARBA00022989"/>
    </source>
</evidence>
<keyword evidence="10 19" id="KW-0812">Transmembrane</keyword>
<evidence type="ECO:0000256" key="16">
    <source>
        <dbReference type="ARBA" id="ARBA00032853"/>
    </source>
</evidence>
<evidence type="ECO:0000256" key="10">
    <source>
        <dbReference type="ARBA" id="ARBA00022692"/>
    </source>
</evidence>
<evidence type="ECO:0000256" key="7">
    <source>
        <dbReference type="ARBA" id="ARBA00022475"/>
    </source>
</evidence>
<dbReference type="Proteomes" id="UP000193355">
    <property type="component" value="Unassembled WGS sequence"/>
</dbReference>
<evidence type="ECO:0000256" key="5">
    <source>
        <dbReference type="ARBA" id="ARBA00013200"/>
    </source>
</evidence>
<comment type="similarity">
    <text evidence="4 19">Belongs to the CobS family.</text>
</comment>
<evidence type="ECO:0000256" key="4">
    <source>
        <dbReference type="ARBA" id="ARBA00010561"/>
    </source>
</evidence>
<feature type="transmembrane region" description="Helical" evidence="19">
    <location>
        <begin position="42"/>
        <end position="71"/>
    </location>
</feature>
<reference evidence="21" key="1">
    <citation type="submission" date="2017-04" db="EMBL/GenBank/DDBJ databases">
        <authorList>
            <person name="Varghese N."/>
            <person name="Submissions S."/>
        </authorList>
    </citation>
    <scope>NUCLEOTIDE SEQUENCE [LARGE SCALE GENOMIC DNA]</scope>
    <source>
        <strain evidence="21">USBA 82</strain>
    </source>
</reference>
<comment type="pathway">
    <text evidence="3 19">Cofactor biosynthesis; adenosylcobalamin biosynthesis; adenosylcobalamin from cob(II)yrinate a,c-diamide: step 7/7.</text>
</comment>
<comment type="function">
    <text evidence="14 19">Joins adenosylcobinamide-GDP and alpha-ribazole to generate adenosylcobalamin (Ado-cobalamin). Also synthesizes adenosylcobalamin 5'-phosphate from adenosylcobinamide-GDP and alpha-ribazole 5'-phosphate.</text>
</comment>
<evidence type="ECO:0000256" key="1">
    <source>
        <dbReference type="ARBA" id="ARBA00001946"/>
    </source>
</evidence>
<comment type="catalytic activity">
    <reaction evidence="17 19">
        <text>alpha-ribazole + adenosylcob(III)inamide-GDP = adenosylcob(III)alamin + GMP + H(+)</text>
        <dbReference type="Rhea" id="RHEA:16049"/>
        <dbReference type="ChEBI" id="CHEBI:10329"/>
        <dbReference type="ChEBI" id="CHEBI:15378"/>
        <dbReference type="ChEBI" id="CHEBI:18408"/>
        <dbReference type="ChEBI" id="CHEBI:58115"/>
        <dbReference type="ChEBI" id="CHEBI:60487"/>
        <dbReference type="EC" id="2.7.8.26"/>
    </reaction>
</comment>
<evidence type="ECO:0000256" key="19">
    <source>
        <dbReference type="HAMAP-Rule" id="MF_00719"/>
    </source>
</evidence>
<evidence type="ECO:0000256" key="2">
    <source>
        <dbReference type="ARBA" id="ARBA00004651"/>
    </source>
</evidence>
<protein>
    <recommendedName>
        <fullName evidence="6 19">Adenosylcobinamide-GDP ribazoletransferase</fullName>
        <ecNumber evidence="5 19">2.7.8.26</ecNumber>
    </recommendedName>
    <alternativeName>
        <fullName evidence="16 19">Cobalamin synthase</fullName>
    </alternativeName>
    <alternativeName>
        <fullName evidence="15 19">Cobalamin-5'-phosphate synthase</fullName>
    </alternativeName>
</protein>
<proteinExistence type="inferred from homology"/>
<comment type="cofactor">
    <cofactor evidence="1 19">
        <name>Mg(2+)</name>
        <dbReference type="ChEBI" id="CHEBI:18420"/>
    </cofactor>
</comment>
<feature type="transmembrane region" description="Helical" evidence="19">
    <location>
        <begin position="105"/>
        <end position="125"/>
    </location>
</feature>
<evidence type="ECO:0000256" key="9">
    <source>
        <dbReference type="ARBA" id="ARBA00022679"/>
    </source>
</evidence>
<sequence length="246" mass="26191">MRFLLALSFMTSIPVSLGRMMSDEEMGQSTRWFPAVGGVIGGLVSSLFVLSSYILPPSVSGAIALIFWIAITRGLHLDGLADTFDGLGGGATRERALEIMKDSRIGTFGALAIGSVLILKFAALSSFGPRGFYWILVSPILARWAVVWSIFHFPPARKDGAGRVFVSSCRRLELSVASGFALVASTVLLGWIGIVVLGVTGVVAYFVGCWISRHLNGLTGDSYGCICEMIEALVLVAGSLVLQGRL</sequence>
<dbReference type="PANTHER" id="PTHR34148:SF1">
    <property type="entry name" value="ADENOSYLCOBINAMIDE-GDP RIBAZOLETRANSFERASE"/>
    <property type="match status" value="1"/>
</dbReference>
<keyword evidence="21" id="KW-1185">Reference proteome</keyword>
<comment type="subcellular location">
    <subcellularLocation>
        <location evidence="2 19">Cell membrane</location>
        <topology evidence="2 19">Multi-pass membrane protein</topology>
    </subcellularLocation>
</comment>